<comment type="caution">
    <text evidence="4">The sequence shown here is derived from an EMBL/GenBank/DDBJ whole genome shotgun (WGS) entry which is preliminary data.</text>
</comment>
<dbReference type="PROSITE" id="PS50055">
    <property type="entry name" value="TYR_PHOSPHATASE_PTP"/>
    <property type="match status" value="1"/>
</dbReference>
<feature type="compositionally biased region" description="Basic residues" evidence="1">
    <location>
        <begin position="33"/>
        <end position="42"/>
    </location>
</feature>
<organism evidence="4 5">
    <name type="scientific">Parelaphostrongylus tenuis</name>
    <name type="common">Meningeal worm</name>
    <dbReference type="NCBI Taxonomy" id="148309"/>
    <lineage>
        <taxon>Eukaryota</taxon>
        <taxon>Metazoa</taxon>
        <taxon>Ecdysozoa</taxon>
        <taxon>Nematoda</taxon>
        <taxon>Chromadorea</taxon>
        <taxon>Rhabditida</taxon>
        <taxon>Rhabditina</taxon>
        <taxon>Rhabditomorpha</taxon>
        <taxon>Strongyloidea</taxon>
        <taxon>Metastrongylidae</taxon>
        <taxon>Parelaphostrongylus</taxon>
    </lineage>
</organism>
<dbReference type="InterPro" id="IPR029021">
    <property type="entry name" value="Prot-tyrosine_phosphatase-like"/>
</dbReference>
<proteinExistence type="predicted"/>
<dbReference type="PANTHER" id="PTHR46163:SF2">
    <property type="entry name" value="PROTEIN-TYROSINE PHOSPHATASE"/>
    <property type="match status" value="1"/>
</dbReference>
<reference evidence="4" key="1">
    <citation type="submission" date="2021-06" db="EMBL/GenBank/DDBJ databases">
        <title>Parelaphostrongylus tenuis whole genome reference sequence.</title>
        <authorList>
            <person name="Garwood T.J."/>
            <person name="Larsen P.A."/>
            <person name="Fountain-Jones N.M."/>
            <person name="Garbe J.R."/>
            <person name="Macchietto M.G."/>
            <person name="Kania S.A."/>
            <person name="Gerhold R.W."/>
            <person name="Richards J.E."/>
            <person name="Wolf T.M."/>
        </authorList>
    </citation>
    <scope>NUCLEOTIDE SEQUENCE</scope>
    <source>
        <strain evidence="4">MNPRO001-30</strain>
        <tissue evidence="4">Meninges</tissue>
    </source>
</reference>
<dbReference type="PANTHER" id="PTHR46163">
    <property type="entry name" value="TYROSINE-PROTEIN PHOSPHATASE-RELATED"/>
    <property type="match status" value="1"/>
</dbReference>
<feature type="compositionally biased region" description="Basic residues" evidence="1">
    <location>
        <begin position="1"/>
        <end position="16"/>
    </location>
</feature>
<dbReference type="InterPro" id="IPR000242">
    <property type="entry name" value="PTP_cat"/>
</dbReference>
<dbReference type="EMBL" id="JAHQIW010004604">
    <property type="protein sequence ID" value="KAJ1363077.1"/>
    <property type="molecule type" value="Genomic_DNA"/>
</dbReference>
<dbReference type="AlphaFoldDB" id="A0AAD5MR38"/>
<gene>
    <name evidence="4" type="ORF">KIN20_022842</name>
</gene>
<dbReference type="Proteomes" id="UP001196413">
    <property type="component" value="Unassembled WGS sequence"/>
</dbReference>
<feature type="domain" description="Tyrosine specific protein phosphatases" evidence="3">
    <location>
        <begin position="252"/>
        <end position="306"/>
    </location>
</feature>
<keyword evidence="5" id="KW-1185">Reference proteome</keyword>
<dbReference type="CDD" id="cd00047">
    <property type="entry name" value="PTPc"/>
    <property type="match status" value="1"/>
</dbReference>
<evidence type="ECO:0000259" key="2">
    <source>
        <dbReference type="PROSITE" id="PS50055"/>
    </source>
</evidence>
<feature type="compositionally biased region" description="Basic and acidic residues" evidence="1">
    <location>
        <begin position="23"/>
        <end position="32"/>
    </location>
</feature>
<dbReference type="InterPro" id="IPR016130">
    <property type="entry name" value="Tyr_Pase_AS"/>
</dbReference>
<dbReference type="Gene3D" id="3.90.190.10">
    <property type="entry name" value="Protein tyrosine phosphatase superfamily"/>
    <property type="match status" value="1"/>
</dbReference>
<dbReference type="InterPro" id="IPR003595">
    <property type="entry name" value="Tyr_Pase_cat"/>
</dbReference>
<dbReference type="Pfam" id="PF00102">
    <property type="entry name" value="Y_phosphatase"/>
    <property type="match status" value="1"/>
</dbReference>
<dbReference type="SMART" id="SM00404">
    <property type="entry name" value="PTPc_motif"/>
    <property type="match status" value="1"/>
</dbReference>
<dbReference type="PRINTS" id="PR00700">
    <property type="entry name" value="PRTYPHPHTASE"/>
</dbReference>
<feature type="region of interest" description="Disordered" evidence="1">
    <location>
        <begin position="1"/>
        <end position="48"/>
    </location>
</feature>
<protein>
    <submittedName>
        <fullName evidence="4">Uncharacterized protein</fullName>
    </submittedName>
</protein>
<evidence type="ECO:0000256" key="1">
    <source>
        <dbReference type="SAM" id="MobiDB-lite"/>
    </source>
</evidence>
<dbReference type="InterPro" id="IPR052782">
    <property type="entry name" value="Oocyte-zygote_transition_reg"/>
</dbReference>
<dbReference type="GO" id="GO:0004725">
    <property type="term" value="F:protein tyrosine phosphatase activity"/>
    <property type="evidence" value="ECO:0007669"/>
    <property type="project" value="InterPro"/>
</dbReference>
<dbReference type="InterPro" id="IPR000387">
    <property type="entry name" value="Tyr_Pase_dom"/>
</dbReference>
<evidence type="ECO:0000259" key="3">
    <source>
        <dbReference type="PROSITE" id="PS50056"/>
    </source>
</evidence>
<feature type="domain" description="Tyrosine-protein phosphatase" evidence="2">
    <location>
        <begin position="88"/>
        <end position="315"/>
    </location>
</feature>
<sequence>MGKLPKIKPRGSRRTKTTMANTCEKDGVQIDRRLKRKSRKPRASSFGHDQDSFKEAFRTFCERTLQTGVKLLAEEFITLKLATHSIGNRPKTAFDANPDKKPLQSGLKKCCDYINANWIKVADQEKKFICTQGPINKTINDFWRMIWQEKCKSIVMLCNVTECGEPKCEQYWPLTAESPMKLASGLTVKFISAEATEESVHLTKIEISDRKGAQLMVEHYHWTSWPDRDVPKTTTLTAFRILNRVNGLTPCVVHCSAGRGRTGTIVALDMLYRRLERGDKDVTLLEVVTELREMRHAAVQMDCQYVFMHHILLILAENLKIITAVETEKFQQEWEYFLKNRLFP</sequence>
<dbReference type="PROSITE" id="PS00383">
    <property type="entry name" value="TYR_PHOSPHATASE_1"/>
    <property type="match status" value="1"/>
</dbReference>
<accession>A0AAD5MR38</accession>
<name>A0AAD5MR38_PARTN</name>
<dbReference type="SMART" id="SM00194">
    <property type="entry name" value="PTPc"/>
    <property type="match status" value="1"/>
</dbReference>
<dbReference type="SUPFAM" id="SSF52799">
    <property type="entry name" value="(Phosphotyrosine protein) phosphatases II"/>
    <property type="match status" value="1"/>
</dbReference>
<evidence type="ECO:0000313" key="4">
    <source>
        <dbReference type="EMBL" id="KAJ1363077.1"/>
    </source>
</evidence>
<dbReference type="PROSITE" id="PS50056">
    <property type="entry name" value="TYR_PHOSPHATASE_2"/>
    <property type="match status" value="1"/>
</dbReference>
<evidence type="ECO:0000313" key="5">
    <source>
        <dbReference type="Proteomes" id="UP001196413"/>
    </source>
</evidence>